<dbReference type="PANTHER" id="PTHR10192">
    <property type="entry name" value="MOLYBDOPTERIN BIOSYNTHESIS PROTEIN"/>
    <property type="match status" value="1"/>
</dbReference>
<dbReference type="Pfam" id="PF03454">
    <property type="entry name" value="MoeA_C"/>
    <property type="match status" value="1"/>
</dbReference>
<dbReference type="SUPFAM" id="SSF63882">
    <property type="entry name" value="MoeA N-terminal region -like"/>
    <property type="match status" value="1"/>
</dbReference>
<dbReference type="Gene3D" id="3.40.980.10">
    <property type="entry name" value="MoaB/Mog-like domain"/>
    <property type="match status" value="1"/>
</dbReference>
<dbReference type="SUPFAM" id="SSF53218">
    <property type="entry name" value="Molybdenum cofactor biosynthesis proteins"/>
    <property type="match status" value="1"/>
</dbReference>
<dbReference type="EC" id="2.10.1.1" evidence="6"/>
<dbReference type="SMART" id="SM00852">
    <property type="entry name" value="MoCF_biosynth"/>
    <property type="match status" value="1"/>
</dbReference>
<dbReference type="InterPro" id="IPR036688">
    <property type="entry name" value="MoeA_C_domain_IV_sf"/>
</dbReference>
<evidence type="ECO:0000256" key="4">
    <source>
        <dbReference type="ARBA" id="ARBA00023150"/>
    </source>
</evidence>
<evidence type="ECO:0000256" key="3">
    <source>
        <dbReference type="ARBA" id="ARBA00010763"/>
    </source>
</evidence>
<dbReference type="InterPro" id="IPR008284">
    <property type="entry name" value="MoCF_biosynth_CS"/>
</dbReference>
<keyword evidence="4 6" id="KW-0501">Molybdenum cofactor biosynthesis</keyword>
<sequence length="401" mass="43439">MLDFDTAQDRLIQAAVRPTRTERVPIADAVGRVVATNVLAAIDIPPADNSAMDGYAVRIADVTPEQALPIQQRCYAGDVPQALKPGHAIRLFTGSLMPAGADTVIIQENCSEQDDQVTIHQLPKAGANVRYQGEDMGKDKTIILKGKRLSSGHVAMLASQGITHIDVYPVPKIGILTTGDELAQLGQPLQEGQIYNSNAPMLAVLIQQLKAQVHLTLHAKDTLEDIQQALSTLCESCDLVLTVGGVSVGDKDLVKPAIEGLGGEMQLWKVRMKPGKPVALAHLHNTPIVGLPGNPVSAYAVFTLMVSPMIRVLQGRRHALPRVFYGKLDSTKTFKGSREEFIRVQVRPDADGFMYLTPHAQQGSAIISSLAWATGLARIPAHTEIKNGDTIAYYDFKHWGF</sequence>
<reference evidence="9" key="1">
    <citation type="journal article" date="2019" name="Int. J. Syst. Evol. Microbiol.">
        <title>The Global Catalogue of Microorganisms (GCM) 10K type strain sequencing project: providing services to taxonomists for standard genome sequencing and annotation.</title>
        <authorList>
            <consortium name="The Broad Institute Genomics Platform"/>
            <consortium name="The Broad Institute Genome Sequencing Center for Infectious Disease"/>
            <person name="Wu L."/>
            <person name="Ma J."/>
        </authorList>
    </citation>
    <scope>NUCLEOTIDE SEQUENCE [LARGE SCALE GENOMIC DNA]</scope>
    <source>
        <strain evidence="9">JCM 18423</strain>
    </source>
</reference>
<proteinExistence type="inferred from homology"/>
<dbReference type="NCBIfam" id="TIGR00177">
    <property type="entry name" value="molyb_syn"/>
    <property type="match status" value="1"/>
</dbReference>
<evidence type="ECO:0000256" key="5">
    <source>
        <dbReference type="ARBA" id="ARBA00047317"/>
    </source>
</evidence>
<comment type="function">
    <text evidence="1 6">Catalyzes the insertion of molybdate into adenylated molybdopterin with the concomitant release of AMP.</text>
</comment>
<dbReference type="PROSITE" id="PS01079">
    <property type="entry name" value="MOCF_BIOSYNTHESIS_2"/>
    <property type="match status" value="1"/>
</dbReference>
<comment type="catalytic activity">
    <reaction evidence="5">
        <text>adenylyl-molybdopterin + molybdate = Mo-molybdopterin + AMP + H(+)</text>
        <dbReference type="Rhea" id="RHEA:35047"/>
        <dbReference type="ChEBI" id="CHEBI:15378"/>
        <dbReference type="ChEBI" id="CHEBI:36264"/>
        <dbReference type="ChEBI" id="CHEBI:62727"/>
        <dbReference type="ChEBI" id="CHEBI:71302"/>
        <dbReference type="ChEBI" id="CHEBI:456215"/>
        <dbReference type="EC" id="2.10.1.1"/>
    </reaction>
</comment>
<comment type="pathway">
    <text evidence="2 6">Cofactor biosynthesis; molybdopterin biosynthesis.</text>
</comment>
<evidence type="ECO:0000259" key="7">
    <source>
        <dbReference type="SMART" id="SM00852"/>
    </source>
</evidence>
<dbReference type="Pfam" id="PF00994">
    <property type="entry name" value="MoCF_biosynth"/>
    <property type="match status" value="1"/>
</dbReference>
<keyword evidence="6" id="KW-0479">Metal-binding</keyword>
<keyword evidence="6" id="KW-0460">Magnesium</keyword>
<organism evidence="8 9">
    <name type="scientific">Paenalcaligenes hermetiae</name>
    <dbReference type="NCBI Taxonomy" id="1157987"/>
    <lineage>
        <taxon>Bacteria</taxon>
        <taxon>Pseudomonadati</taxon>
        <taxon>Pseudomonadota</taxon>
        <taxon>Betaproteobacteria</taxon>
        <taxon>Burkholderiales</taxon>
        <taxon>Alcaligenaceae</taxon>
        <taxon>Paenalcaligenes</taxon>
    </lineage>
</organism>
<keyword evidence="6" id="KW-0500">Molybdenum</keyword>
<dbReference type="Proteomes" id="UP001500227">
    <property type="component" value="Unassembled WGS sequence"/>
</dbReference>
<dbReference type="InterPro" id="IPR005110">
    <property type="entry name" value="MoeA_linker/N"/>
</dbReference>
<keyword evidence="6" id="KW-0808">Transferase</keyword>
<keyword evidence="9" id="KW-1185">Reference proteome</keyword>
<dbReference type="InterPro" id="IPR038987">
    <property type="entry name" value="MoeA-like"/>
</dbReference>
<dbReference type="InterPro" id="IPR005111">
    <property type="entry name" value="MoeA_C_domain_IV"/>
</dbReference>
<comment type="caution">
    <text evidence="8">The sequence shown here is derived from an EMBL/GenBank/DDBJ whole genome shotgun (WGS) entry which is preliminary data.</text>
</comment>
<dbReference type="Pfam" id="PF03453">
    <property type="entry name" value="MoeA_N"/>
    <property type="match status" value="1"/>
</dbReference>
<evidence type="ECO:0000256" key="2">
    <source>
        <dbReference type="ARBA" id="ARBA00005046"/>
    </source>
</evidence>
<evidence type="ECO:0000256" key="1">
    <source>
        <dbReference type="ARBA" id="ARBA00002901"/>
    </source>
</evidence>
<evidence type="ECO:0000256" key="6">
    <source>
        <dbReference type="RuleBase" id="RU365090"/>
    </source>
</evidence>
<accession>A0ABP9M518</accession>
<dbReference type="Gene3D" id="3.90.105.10">
    <property type="entry name" value="Molybdopterin biosynthesis moea protein, domain 2"/>
    <property type="match status" value="1"/>
</dbReference>
<dbReference type="Gene3D" id="2.40.340.10">
    <property type="entry name" value="MoeA, C-terminal, domain IV"/>
    <property type="match status" value="1"/>
</dbReference>
<dbReference type="EMBL" id="BAABKD010000009">
    <property type="protein sequence ID" value="GAA5089363.1"/>
    <property type="molecule type" value="Genomic_DNA"/>
</dbReference>
<dbReference type="SUPFAM" id="SSF63867">
    <property type="entry name" value="MoeA C-terminal domain-like"/>
    <property type="match status" value="1"/>
</dbReference>
<name>A0ABP9M518_9BURK</name>
<dbReference type="InterPro" id="IPR001453">
    <property type="entry name" value="MoaB/Mog_dom"/>
</dbReference>
<dbReference type="InterPro" id="IPR036135">
    <property type="entry name" value="MoeA_linker/N_sf"/>
</dbReference>
<feature type="domain" description="MoaB/Mog" evidence="7">
    <location>
        <begin position="174"/>
        <end position="312"/>
    </location>
</feature>
<evidence type="ECO:0000313" key="8">
    <source>
        <dbReference type="EMBL" id="GAA5089363.1"/>
    </source>
</evidence>
<comment type="similarity">
    <text evidence="3 6">Belongs to the MoeA family.</text>
</comment>
<dbReference type="CDD" id="cd00887">
    <property type="entry name" value="MoeA"/>
    <property type="match status" value="1"/>
</dbReference>
<protein>
    <recommendedName>
        <fullName evidence="6">Molybdopterin molybdenumtransferase</fullName>
        <ecNumber evidence="6">2.10.1.1</ecNumber>
    </recommendedName>
</protein>
<evidence type="ECO:0000313" key="9">
    <source>
        <dbReference type="Proteomes" id="UP001500227"/>
    </source>
</evidence>
<dbReference type="Gene3D" id="2.170.190.11">
    <property type="entry name" value="Molybdopterin biosynthesis moea protein, domain 3"/>
    <property type="match status" value="1"/>
</dbReference>
<dbReference type="RefSeq" id="WP_345370401.1">
    <property type="nucleotide sequence ID" value="NZ_BAABKD010000009.1"/>
</dbReference>
<gene>
    <name evidence="8" type="ORF">GCM10023337_12140</name>
</gene>
<dbReference type="NCBIfam" id="NF045515">
    <property type="entry name" value="Glp_gephyrin"/>
    <property type="match status" value="1"/>
</dbReference>
<dbReference type="PANTHER" id="PTHR10192:SF5">
    <property type="entry name" value="GEPHYRIN"/>
    <property type="match status" value="1"/>
</dbReference>
<comment type="cofactor">
    <cofactor evidence="6">
        <name>Mg(2+)</name>
        <dbReference type="ChEBI" id="CHEBI:18420"/>
    </cofactor>
</comment>
<dbReference type="InterPro" id="IPR036425">
    <property type="entry name" value="MoaB/Mog-like_dom_sf"/>
</dbReference>